<reference evidence="3 4" key="1">
    <citation type="submission" date="2023-12" db="EMBL/GenBank/DDBJ databases">
        <title>Description of Novel Strain Fulvimarina sp. 2208YS6-2-32 isolated from Uroteuthis (Photololigo) edulis.</title>
        <authorList>
            <person name="Park J.-S."/>
        </authorList>
    </citation>
    <scope>NUCLEOTIDE SEQUENCE [LARGE SCALE GENOMIC DNA]</scope>
    <source>
        <strain evidence="3 4">2208YS6-2-32</strain>
    </source>
</reference>
<keyword evidence="2" id="KW-0732">Signal</keyword>
<name>A0ABU5I544_9HYPH</name>
<dbReference type="PIRSF" id="PIRSF016919">
    <property type="entry name" value="HupE_UreJ"/>
    <property type="match status" value="1"/>
</dbReference>
<feature type="transmembrane region" description="Helical" evidence="1">
    <location>
        <begin position="174"/>
        <end position="194"/>
    </location>
</feature>
<feature type="transmembrane region" description="Helical" evidence="1">
    <location>
        <begin position="61"/>
        <end position="80"/>
    </location>
</feature>
<feature type="signal peptide" evidence="2">
    <location>
        <begin position="1"/>
        <end position="19"/>
    </location>
</feature>
<comment type="caution">
    <text evidence="3">The sequence shown here is derived from an EMBL/GenBank/DDBJ whole genome shotgun (WGS) entry which is preliminary data.</text>
</comment>
<sequence>MRKILLTLGLVLTPAVAFAHTGGGEASGFLHGFGHPVGGLDHVLAMVGVGILAFVLGGRALWLVPAAFVAMMVVGFALGINLVDLPMVELGIALSIVVIGGAAALGRSLPLGLAMALVGVFAIFHGHAHGTEMPANSGGLTYALGFVLATALLHAAGVLASLAAARAIGRHGQMVARAAGGLFAVGGLGVLSGWL</sequence>
<gene>
    <name evidence="3" type="ORF">U0C82_15370</name>
</gene>
<feature type="chain" id="PRO_5046040567" evidence="2">
    <location>
        <begin position="20"/>
        <end position="195"/>
    </location>
</feature>
<protein>
    <submittedName>
        <fullName evidence="3">HupE/UreJ family protein</fullName>
    </submittedName>
</protein>
<proteinExistence type="predicted"/>
<feature type="transmembrane region" description="Helical" evidence="1">
    <location>
        <begin position="140"/>
        <end position="162"/>
    </location>
</feature>
<keyword evidence="1" id="KW-0812">Transmembrane</keyword>
<organism evidence="3 4">
    <name type="scientific">Fulvimarina uroteuthidis</name>
    <dbReference type="NCBI Taxonomy" id="3098149"/>
    <lineage>
        <taxon>Bacteria</taxon>
        <taxon>Pseudomonadati</taxon>
        <taxon>Pseudomonadota</taxon>
        <taxon>Alphaproteobacteria</taxon>
        <taxon>Hyphomicrobiales</taxon>
        <taxon>Aurantimonadaceae</taxon>
        <taxon>Fulvimarina</taxon>
    </lineage>
</organism>
<dbReference type="RefSeq" id="WP_322188185.1">
    <property type="nucleotide sequence ID" value="NZ_JAXLPB010000005.1"/>
</dbReference>
<dbReference type="Pfam" id="PF04955">
    <property type="entry name" value="HupE_UreJ"/>
    <property type="match status" value="1"/>
</dbReference>
<dbReference type="EMBL" id="JAXLPB010000005">
    <property type="protein sequence ID" value="MDY8110521.1"/>
    <property type="molecule type" value="Genomic_DNA"/>
</dbReference>
<dbReference type="InterPro" id="IPR007038">
    <property type="entry name" value="HupE_UreJ"/>
</dbReference>
<feature type="transmembrane region" description="Helical" evidence="1">
    <location>
        <begin position="111"/>
        <end position="128"/>
    </location>
</feature>
<dbReference type="Proteomes" id="UP001294412">
    <property type="component" value="Unassembled WGS sequence"/>
</dbReference>
<keyword evidence="4" id="KW-1185">Reference proteome</keyword>
<evidence type="ECO:0000256" key="1">
    <source>
        <dbReference type="SAM" id="Phobius"/>
    </source>
</evidence>
<feature type="transmembrane region" description="Helical" evidence="1">
    <location>
        <begin position="86"/>
        <end position="104"/>
    </location>
</feature>
<evidence type="ECO:0000313" key="3">
    <source>
        <dbReference type="EMBL" id="MDY8110521.1"/>
    </source>
</evidence>
<keyword evidence="1" id="KW-1133">Transmembrane helix</keyword>
<feature type="transmembrane region" description="Helical" evidence="1">
    <location>
        <begin position="33"/>
        <end position="54"/>
    </location>
</feature>
<evidence type="ECO:0000313" key="4">
    <source>
        <dbReference type="Proteomes" id="UP001294412"/>
    </source>
</evidence>
<accession>A0ABU5I544</accession>
<evidence type="ECO:0000256" key="2">
    <source>
        <dbReference type="SAM" id="SignalP"/>
    </source>
</evidence>
<keyword evidence="1" id="KW-0472">Membrane</keyword>